<keyword evidence="1" id="KW-0560">Oxidoreductase</keyword>
<dbReference type="InterPro" id="IPR036188">
    <property type="entry name" value="FAD/NAD-bd_sf"/>
</dbReference>
<dbReference type="Gene3D" id="3.30.9.10">
    <property type="entry name" value="D-Amino Acid Oxidase, subunit A, domain 2"/>
    <property type="match status" value="1"/>
</dbReference>
<keyword evidence="4" id="KW-1185">Reference proteome</keyword>
<proteinExistence type="predicted"/>
<dbReference type="AlphaFoldDB" id="A0AAV3U1V9"/>
<evidence type="ECO:0000259" key="2">
    <source>
        <dbReference type="Pfam" id="PF01266"/>
    </source>
</evidence>
<dbReference type="PANTHER" id="PTHR13847:SF281">
    <property type="entry name" value="FAD DEPENDENT OXIDOREDUCTASE DOMAIN-CONTAINING PROTEIN"/>
    <property type="match status" value="1"/>
</dbReference>
<dbReference type="Proteomes" id="UP001409585">
    <property type="component" value="Unassembled WGS sequence"/>
</dbReference>
<dbReference type="GO" id="GO:0005737">
    <property type="term" value="C:cytoplasm"/>
    <property type="evidence" value="ECO:0007669"/>
    <property type="project" value="TreeGrafter"/>
</dbReference>
<accession>A0AAV3U1V9</accession>
<dbReference type="GO" id="GO:0016491">
    <property type="term" value="F:oxidoreductase activity"/>
    <property type="evidence" value="ECO:0007669"/>
    <property type="project" value="UniProtKB-KW"/>
</dbReference>
<gene>
    <name evidence="3" type="ORF">GCM10025791_15550</name>
</gene>
<evidence type="ECO:0000313" key="4">
    <source>
        <dbReference type="Proteomes" id="UP001409585"/>
    </source>
</evidence>
<dbReference type="Pfam" id="PF01266">
    <property type="entry name" value="DAO"/>
    <property type="match status" value="1"/>
</dbReference>
<dbReference type="SUPFAM" id="SSF51905">
    <property type="entry name" value="FAD/NAD(P)-binding domain"/>
    <property type="match status" value="1"/>
</dbReference>
<sequence>MNDANQNWYQASRNSNAQYPPLTSNENVDVCVVGAGITGLTTALHLAERGYRVAVLEAQQVGFGASGRSGGQMIFGLAAEQPSIEKLVGKADAQKIWQASLAGLDLLRGRIAKHNIDCSYAPGHAHVAIKPRHINELKHWADDLQTHYHYPVELWDKQRTQQEINSQRYCAALYDGNSGHIHPLNYTLGLAQAANATGVSIYEHSPALSIDHTQGPAGPATITTATGSIKAQFVVLAGNAYLANVGDALRNKIMPVGTYICATQPLGQERAQALIRNNIAVADINFVLDYFRLSHDTRLLFGGRVSYSTVPPANLARAMGARMRAVFPQLHNTRIDYAWGGFVGITVNRAPHFGRLANNVYFAQGFSGHGIAATGLAGKLMADAIAGTAEQFDVFTRIPHMAFPGGRLLRTPALVLAMAYYRLKDLLP</sequence>
<evidence type="ECO:0000313" key="3">
    <source>
        <dbReference type="EMBL" id="GAA4938436.1"/>
    </source>
</evidence>
<comment type="caution">
    <text evidence="3">The sequence shown here is derived from an EMBL/GenBank/DDBJ whole genome shotgun (WGS) entry which is preliminary data.</text>
</comment>
<name>A0AAV3U1V9_9ALTE</name>
<dbReference type="PANTHER" id="PTHR13847">
    <property type="entry name" value="SARCOSINE DEHYDROGENASE-RELATED"/>
    <property type="match status" value="1"/>
</dbReference>
<feature type="domain" description="FAD dependent oxidoreductase" evidence="2">
    <location>
        <begin position="29"/>
        <end position="383"/>
    </location>
</feature>
<reference evidence="4" key="1">
    <citation type="journal article" date="2019" name="Int. J. Syst. Evol. Microbiol.">
        <title>The Global Catalogue of Microorganisms (GCM) 10K type strain sequencing project: providing services to taxonomists for standard genome sequencing and annotation.</title>
        <authorList>
            <consortium name="The Broad Institute Genomics Platform"/>
            <consortium name="The Broad Institute Genome Sequencing Center for Infectious Disease"/>
            <person name="Wu L."/>
            <person name="Ma J."/>
        </authorList>
    </citation>
    <scope>NUCLEOTIDE SEQUENCE [LARGE SCALE GENOMIC DNA]</scope>
    <source>
        <strain evidence="4">JCM 19134</strain>
    </source>
</reference>
<dbReference type="Gene3D" id="3.50.50.60">
    <property type="entry name" value="FAD/NAD(P)-binding domain"/>
    <property type="match status" value="1"/>
</dbReference>
<dbReference type="RefSeq" id="WP_345419674.1">
    <property type="nucleotide sequence ID" value="NZ_AP031496.1"/>
</dbReference>
<dbReference type="InterPro" id="IPR006076">
    <property type="entry name" value="FAD-dep_OxRdtase"/>
</dbReference>
<dbReference type="EMBL" id="BAABLX010000009">
    <property type="protein sequence ID" value="GAA4938436.1"/>
    <property type="molecule type" value="Genomic_DNA"/>
</dbReference>
<organism evidence="3 4">
    <name type="scientific">Halioxenophilus aromaticivorans</name>
    <dbReference type="NCBI Taxonomy" id="1306992"/>
    <lineage>
        <taxon>Bacteria</taxon>
        <taxon>Pseudomonadati</taxon>
        <taxon>Pseudomonadota</taxon>
        <taxon>Gammaproteobacteria</taxon>
        <taxon>Alteromonadales</taxon>
        <taxon>Alteromonadaceae</taxon>
        <taxon>Halioxenophilus</taxon>
    </lineage>
</organism>
<protein>
    <submittedName>
        <fullName evidence="3">FAD-binding oxidoreductase</fullName>
    </submittedName>
</protein>
<evidence type="ECO:0000256" key="1">
    <source>
        <dbReference type="ARBA" id="ARBA00023002"/>
    </source>
</evidence>